<name>A0AAD3XSV7_NEPGR</name>
<evidence type="ECO:0000313" key="2">
    <source>
        <dbReference type="Proteomes" id="UP001279734"/>
    </source>
</evidence>
<comment type="caution">
    <text evidence="1">The sequence shown here is derived from an EMBL/GenBank/DDBJ whole genome shotgun (WGS) entry which is preliminary data.</text>
</comment>
<organism evidence="1 2">
    <name type="scientific">Nepenthes gracilis</name>
    <name type="common">Slender pitcher plant</name>
    <dbReference type="NCBI Taxonomy" id="150966"/>
    <lineage>
        <taxon>Eukaryota</taxon>
        <taxon>Viridiplantae</taxon>
        <taxon>Streptophyta</taxon>
        <taxon>Embryophyta</taxon>
        <taxon>Tracheophyta</taxon>
        <taxon>Spermatophyta</taxon>
        <taxon>Magnoliopsida</taxon>
        <taxon>eudicotyledons</taxon>
        <taxon>Gunneridae</taxon>
        <taxon>Pentapetalae</taxon>
        <taxon>Caryophyllales</taxon>
        <taxon>Nepenthaceae</taxon>
        <taxon>Nepenthes</taxon>
    </lineage>
</organism>
<keyword evidence="2" id="KW-1185">Reference proteome</keyword>
<reference evidence="1" key="1">
    <citation type="submission" date="2023-05" db="EMBL/GenBank/DDBJ databases">
        <title>Nepenthes gracilis genome sequencing.</title>
        <authorList>
            <person name="Fukushima K."/>
        </authorList>
    </citation>
    <scope>NUCLEOTIDE SEQUENCE</scope>
    <source>
        <strain evidence="1">SING2019-196</strain>
    </source>
</reference>
<proteinExistence type="predicted"/>
<dbReference type="Proteomes" id="UP001279734">
    <property type="component" value="Unassembled WGS sequence"/>
</dbReference>
<accession>A0AAD3XSV7</accession>
<gene>
    <name evidence="1" type="ORF">Nepgr_016856</name>
</gene>
<evidence type="ECO:0000313" key="1">
    <source>
        <dbReference type="EMBL" id="GMH15015.1"/>
    </source>
</evidence>
<protein>
    <submittedName>
        <fullName evidence="1">Uncharacterized protein</fullName>
    </submittedName>
</protein>
<sequence>MRYHPRADANMDAADSNIIIHELSSGIKVGYGCPQGSAGARDGTDLRIELILECAKCRSKSVFTGQEDNRRDFPENSFAIANNWDKEIYRT</sequence>
<dbReference type="EMBL" id="BSYO01000014">
    <property type="protein sequence ID" value="GMH15015.1"/>
    <property type="molecule type" value="Genomic_DNA"/>
</dbReference>
<dbReference type="AlphaFoldDB" id="A0AAD3XSV7"/>